<feature type="domain" description="DH" evidence="3">
    <location>
        <begin position="802"/>
        <end position="940"/>
    </location>
</feature>
<dbReference type="Gene3D" id="1.20.900.10">
    <property type="entry name" value="Dbl homology (DH) domain"/>
    <property type="match status" value="1"/>
</dbReference>
<dbReference type="InterPro" id="IPR035899">
    <property type="entry name" value="DBL_dom_sf"/>
</dbReference>
<gene>
    <name evidence="4" type="ORF">AB6A40_006747</name>
</gene>
<sequence>MLPSQATSHPHNHLSFHTGELNGYGNDGRRCVSSNASSSTRSMPSNGDDADGKARSLPSLQHSDVDESETQQGSGGNEGGGKGKGNEKEGDETKGCVRAVRGRRSDLEDSANSPDSAVSSGGGMTVTEEEDDEDARAGKWLGGDGEERSSANSEQYGTPTEVIGAERPTGDDGWLTPVDVPSMDDTRIKMLRMDDEQKGRRVDETANDDENKFAVEDLGSSMKSLSKSLPGLQEITWDLQKRRNQRKSIGDLSDTACNERENSEYAYTQLFEMPCVNSTEFSYDVSNAALHISGLARVESRSSDSVSDESIGYEALHASISAASSVVSVPESLKLPHSAEKKFMGARDIDGDGSSLLADECEEVDSVEDLMLRSTISTHPLDDSANFRVLENTSGPYLRSPVPSYESSYSRCEDTVSCSSSHELASILEHHDEHDEAQPSSSSDIAVLNLEGRKIYSDDANSASFYGISMEGPCSEVDVSADMSADFSTDDTSDVLHCRSQSEYSDLSFPYRKPPEVLQHEETQELEGEINDNVSLRKTDGRGAISYSTRCKSQLVLTKIEKDWEQSPLEDSKVLSTSTPSVNDTPPVNSQRSIDKPEILVKGDDMVRKMEHGCGADFPSMMKVERNPSKTWAEVMPTAFGAHEVFSGMQRPSHTSPKTNAVADITAKPTKKFRLEKKSSKKSLLFDFIPKRKVMKVKFQKPETHHRPCILTDADRRSTVSDEPVSQSEGLPDVLLKALRDRPTTIGATDGRFISEHLADSKKLFRPDVNKKRWSSLKLWSEEPSSWTARYPNEKVTKQERKKQDIINELYTTEKHYCQVLVILQQVYQEGLRYMAILSPAKLGDLIPTVLDTLLDFHLSLLRKLREKIMEKPVVDSISEIIYTHFEKSEMFEGAVNAYTEICSRKDSCGRLYEEFRAKYSDFRRFFDVTFLYKFNEGCS</sequence>
<dbReference type="Pfam" id="PF00621">
    <property type="entry name" value="RhoGEF"/>
    <property type="match status" value="1"/>
</dbReference>
<feature type="compositionally biased region" description="Gly residues" evidence="2">
    <location>
        <begin position="73"/>
        <end position="83"/>
    </location>
</feature>
<keyword evidence="1" id="KW-0862">Zinc</keyword>
<protein>
    <recommendedName>
        <fullName evidence="3">DH domain-containing protein</fullName>
    </recommendedName>
</protein>
<dbReference type="AlphaFoldDB" id="A0ABD6ESN3"/>
<organism evidence="4 5">
    <name type="scientific">Gnathostoma spinigerum</name>
    <dbReference type="NCBI Taxonomy" id="75299"/>
    <lineage>
        <taxon>Eukaryota</taxon>
        <taxon>Metazoa</taxon>
        <taxon>Ecdysozoa</taxon>
        <taxon>Nematoda</taxon>
        <taxon>Chromadorea</taxon>
        <taxon>Rhabditida</taxon>
        <taxon>Spirurina</taxon>
        <taxon>Gnathostomatomorpha</taxon>
        <taxon>Gnathostomatoidea</taxon>
        <taxon>Gnathostomatidae</taxon>
        <taxon>Gnathostoma</taxon>
    </lineage>
</organism>
<keyword evidence="1" id="KW-0479">Metal-binding</keyword>
<evidence type="ECO:0000256" key="1">
    <source>
        <dbReference type="ARBA" id="ARBA00022771"/>
    </source>
</evidence>
<dbReference type="GO" id="GO:0008270">
    <property type="term" value="F:zinc ion binding"/>
    <property type="evidence" value="ECO:0007669"/>
    <property type="project" value="UniProtKB-KW"/>
</dbReference>
<dbReference type="InterPro" id="IPR051632">
    <property type="entry name" value="Rho_GEF"/>
</dbReference>
<keyword evidence="5" id="KW-1185">Reference proteome</keyword>
<keyword evidence="1" id="KW-0863">Zinc-finger</keyword>
<dbReference type="Proteomes" id="UP001608902">
    <property type="component" value="Unassembled WGS sequence"/>
</dbReference>
<evidence type="ECO:0000313" key="4">
    <source>
        <dbReference type="EMBL" id="MFH4980038.1"/>
    </source>
</evidence>
<feature type="region of interest" description="Disordered" evidence="2">
    <location>
        <begin position="1"/>
        <end position="181"/>
    </location>
</feature>
<dbReference type="InterPro" id="IPR000219">
    <property type="entry name" value="DH_dom"/>
</dbReference>
<dbReference type="PANTHER" id="PTHR13944">
    <property type="entry name" value="AGAP007712-PA"/>
    <property type="match status" value="1"/>
</dbReference>
<feature type="region of interest" description="Disordered" evidence="2">
    <location>
        <begin position="567"/>
        <end position="592"/>
    </location>
</feature>
<feature type="compositionally biased region" description="Polar residues" evidence="2">
    <location>
        <begin position="110"/>
        <end position="119"/>
    </location>
</feature>
<comment type="caution">
    <text evidence="4">The sequence shown here is derived from an EMBL/GenBank/DDBJ whole genome shotgun (WGS) entry which is preliminary data.</text>
</comment>
<accession>A0ABD6ESN3</accession>
<reference evidence="4 5" key="1">
    <citation type="submission" date="2024-08" db="EMBL/GenBank/DDBJ databases">
        <title>Gnathostoma spinigerum genome.</title>
        <authorList>
            <person name="Gonzalez-Bertolin B."/>
            <person name="Monzon S."/>
            <person name="Zaballos A."/>
            <person name="Jimenez P."/>
            <person name="Dekumyoy P."/>
            <person name="Varona S."/>
            <person name="Cuesta I."/>
            <person name="Sumanam S."/>
            <person name="Adisakwattana P."/>
            <person name="Gasser R.B."/>
            <person name="Hernandez-Gonzalez A."/>
            <person name="Young N.D."/>
            <person name="Perteguer M.J."/>
        </authorList>
    </citation>
    <scope>NUCLEOTIDE SEQUENCE [LARGE SCALE GENOMIC DNA]</scope>
    <source>
        <strain evidence="4">AL3</strain>
        <tissue evidence="4">Liver</tissue>
    </source>
</reference>
<dbReference type="PANTHER" id="PTHR13944:SF21">
    <property type="entry name" value="CYSTS, ISOFORM C"/>
    <property type="match status" value="1"/>
</dbReference>
<proteinExistence type="predicted"/>
<feature type="compositionally biased region" description="Polar residues" evidence="2">
    <location>
        <begin position="574"/>
        <end position="592"/>
    </location>
</feature>
<name>A0ABD6ESN3_9BILA</name>
<dbReference type="SUPFAM" id="SSF48065">
    <property type="entry name" value="DBL homology domain (DH-domain)"/>
    <property type="match status" value="1"/>
</dbReference>
<dbReference type="PROSITE" id="PS50010">
    <property type="entry name" value="DH_2"/>
    <property type="match status" value="1"/>
</dbReference>
<feature type="compositionally biased region" description="Polar residues" evidence="2">
    <location>
        <begin position="32"/>
        <end position="45"/>
    </location>
</feature>
<feature type="compositionally biased region" description="Basic and acidic residues" evidence="2">
    <location>
        <begin position="84"/>
        <end position="95"/>
    </location>
</feature>
<evidence type="ECO:0000256" key="2">
    <source>
        <dbReference type="SAM" id="MobiDB-lite"/>
    </source>
</evidence>
<dbReference type="EMBL" id="JBGFUD010004967">
    <property type="protein sequence ID" value="MFH4980038.1"/>
    <property type="molecule type" value="Genomic_DNA"/>
</dbReference>
<evidence type="ECO:0000259" key="3">
    <source>
        <dbReference type="PROSITE" id="PS50010"/>
    </source>
</evidence>
<evidence type="ECO:0000313" key="5">
    <source>
        <dbReference type="Proteomes" id="UP001608902"/>
    </source>
</evidence>